<dbReference type="RefSeq" id="XP_024371100.1">
    <property type="nucleotide sequence ID" value="XM_024515332.2"/>
</dbReference>
<feature type="compositionally biased region" description="Low complexity" evidence="2">
    <location>
        <begin position="94"/>
        <end position="114"/>
    </location>
</feature>
<feature type="compositionally biased region" description="Polar residues" evidence="2">
    <location>
        <begin position="161"/>
        <end position="170"/>
    </location>
</feature>
<reference evidence="4 6" key="2">
    <citation type="journal article" date="2018" name="Plant J.">
        <title>The Physcomitrella patens chromosome-scale assembly reveals moss genome structure and evolution.</title>
        <authorList>
            <person name="Lang D."/>
            <person name="Ullrich K.K."/>
            <person name="Murat F."/>
            <person name="Fuchs J."/>
            <person name="Jenkins J."/>
            <person name="Haas F.B."/>
            <person name="Piednoel M."/>
            <person name="Gundlach H."/>
            <person name="Van Bel M."/>
            <person name="Meyberg R."/>
            <person name="Vives C."/>
            <person name="Morata J."/>
            <person name="Symeonidi A."/>
            <person name="Hiss M."/>
            <person name="Muchero W."/>
            <person name="Kamisugi Y."/>
            <person name="Saleh O."/>
            <person name="Blanc G."/>
            <person name="Decker E.L."/>
            <person name="van Gessel N."/>
            <person name="Grimwood J."/>
            <person name="Hayes R.D."/>
            <person name="Graham S.W."/>
            <person name="Gunter L.E."/>
            <person name="McDaniel S.F."/>
            <person name="Hoernstein S.N.W."/>
            <person name="Larsson A."/>
            <person name="Li F.W."/>
            <person name="Perroud P.F."/>
            <person name="Phillips J."/>
            <person name="Ranjan P."/>
            <person name="Rokshar D.S."/>
            <person name="Rothfels C.J."/>
            <person name="Schneider L."/>
            <person name="Shu S."/>
            <person name="Stevenson D.W."/>
            <person name="Thummler F."/>
            <person name="Tillich M."/>
            <person name="Villarreal Aguilar J.C."/>
            <person name="Widiez T."/>
            <person name="Wong G.K."/>
            <person name="Wymore A."/>
            <person name="Zhang Y."/>
            <person name="Zimmer A.D."/>
            <person name="Quatrano R.S."/>
            <person name="Mayer K.F.X."/>
            <person name="Goodstein D."/>
            <person name="Casacuberta J.M."/>
            <person name="Vandepoele K."/>
            <person name="Reski R."/>
            <person name="Cuming A.C."/>
            <person name="Tuskan G.A."/>
            <person name="Maumus F."/>
            <person name="Salse J."/>
            <person name="Schmutz J."/>
            <person name="Rensing S.A."/>
        </authorList>
    </citation>
    <scope>NUCLEOTIDE SEQUENCE [LARGE SCALE GENOMIC DNA]</scope>
    <source>
        <strain evidence="5 6">cv. Gransden 2004</strain>
    </source>
</reference>
<dbReference type="RefSeq" id="XP_024371097.1">
    <property type="nucleotide sequence ID" value="XM_024515329.2"/>
</dbReference>
<feature type="domain" description="Remorin C-terminal" evidence="3">
    <location>
        <begin position="560"/>
        <end position="661"/>
    </location>
</feature>
<dbReference type="EnsemblPlants" id="Pp3c3_9830V3.2">
    <property type="protein sequence ID" value="Pp3c3_9830V3.2"/>
    <property type="gene ID" value="Pp3c3_9830"/>
</dbReference>
<organism evidence="4">
    <name type="scientific">Physcomitrium patens</name>
    <name type="common">Spreading-leaved earth moss</name>
    <name type="synonym">Physcomitrella patens</name>
    <dbReference type="NCBI Taxonomy" id="3218"/>
    <lineage>
        <taxon>Eukaryota</taxon>
        <taxon>Viridiplantae</taxon>
        <taxon>Streptophyta</taxon>
        <taxon>Embryophyta</taxon>
        <taxon>Bryophyta</taxon>
        <taxon>Bryophytina</taxon>
        <taxon>Bryopsida</taxon>
        <taxon>Funariidae</taxon>
        <taxon>Funariales</taxon>
        <taxon>Funariaceae</taxon>
        <taxon>Physcomitrium</taxon>
    </lineage>
</organism>
<dbReference type="RefSeq" id="XP_073388740.1">
    <property type="nucleotide sequence ID" value="XM_073532639.1"/>
</dbReference>
<accession>A0A2K1KTV1</accession>
<reference evidence="5" key="3">
    <citation type="submission" date="2020-12" db="UniProtKB">
        <authorList>
            <consortium name="EnsemblPlants"/>
        </authorList>
    </citation>
    <scope>IDENTIFICATION</scope>
</reference>
<dbReference type="FunCoup" id="A0A2K1KTV1">
    <property type="interactions" value="112"/>
</dbReference>
<dbReference type="Gramene" id="Pp3c3_9830V3.1">
    <property type="protein sequence ID" value="Pp3c3_9830V3.1"/>
    <property type="gene ID" value="Pp3c3_9830"/>
</dbReference>
<dbReference type="RefSeq" id="XP_024371096.1">
    <property type="nucleotide sequence ID" value="XM_024515328.2"/>
</dbReference>
<dbReference type="InterPro" id="IPR005516">
    <property type="entry name" value="Remorin_C"/>
</dbReference>
<proteinExistence type="inferred from homology"/>
<keyword evidence="6" id="KW-1185">Reference proteome</keyword>
<feature type="compositionally biased region" description="Polar residues" evidence="2">
    <location>
        <begin position="84"/>
        <end position="93"/>
    </location>
</feature>
<feature type="compositionally biased region" description="Polar residues" evidence="2">
    <location>
        <begin position="336"/>
        <end position="347"/>
    </location>
</feature>
<dbReference type="PANTHER" id="PTHR31471:SF1">
    <property type="entry name" value="OS12G0613600 PROTEIN"/>
    <property type="match status" value="1"/>
</dbReference>
<evidence type="ECO:0000313" key="4">
    <source>
        <dbReference type="EMBL" id="PNR57199.1"/>
    </source>
</evidence>
<reference evidence="4 6" key="1">
    <citation type="journal article" date="2008" name="Science">
        <title>The Physcomitrella genome reveals evolutionary insights into the conquest of land by plants.</title>
        <authorList>
            <person name="Rensing S."/>
            <person name="Lang D."/>
            <person name="Zimmer A."/>
            <person name="Terry A."/>
            <person name="Salamov A."/>
            <person name="Shapiro H."/>
            <person name="Nishiyama T."/>
            <person name="Perroud P.-F."/>
            <person name="Lindquist E."/>
            <person name="Kamisugi Y."/>
            <person name="Tanahashi T."/>
            <person name="Sakakibara K."/>
            <person name="Fujita T."/>
            <person name="Oishi K."/>
            <person name="Shin-I T."/>
            <person name="Kuroki Y."/>
            <person name="Toyoda A."/>
            <person name="Suzuki Y."/>
            <person name="Hashimoto A."/>
            <person name="Yamaguchi K."/>
            <person name="Sugano A."/>
            <person name="Kohara Y."/>
            <person name="Fujiyama A."/>
            <person name="Anterola A."/>
            <person name="Aoki S."/>
            <person name="Ashton N."/>
            <person name="Barbazuk W.B."/>
            <person name="Barker E."/>
            <person name="Bennetzen J."/>
            <person name="Bezanilla M."/>
            <person name="Blankenship R."/>
            <person name="Cho S.H."/>
            <person name="Dutcher S."/>
            <person name="Estelle M."/>
            <person name="Fawcett J.A."/>
            <person name="Gundlach H."/>
            <person name="Hanada K."/>
            <person name="Heyl A."/>
            <person name="Hicks K.A."/>
            <person name="Hugh J."/>
            <person name="Lohr M."/>
            <person name="Mayer K."/>
            <person name="Melkozernov A."/>
            <person name="Murata T."/>
            <person name="Nelson D."/>
            <person name="Pils B."/>
            <person name="Prigge M."/>
            <person name="Reiss B."/>
            <person name="Renner T."/>
            <person name="Rombauts S."/>
            <person name="Rushton P."/>
            <person name="Sanderfoot A."/>
            <person name="Schween G."/>
            <person name="Shiu S.-H."/>
            <person name="Stueber K."/>
            <person name="Theodoulou F.L."/>
            <person name="Tu H."/>
            <person name="Van de Peer Y."/>
            <person name="Verrier P.J."/>
            <person name="Waters E."/>
            <person name="Wood A."/>
            <person name="Yang L."/>
            <person name="Cove D."/>
            <person name="Cuming A."/>
            <person name="Hasebe M."/>
            <person name="Lucas S."/>
            <person name="Mishler D.B."/>
            <person name="Reski R."/>
            <person name="Grigoriev I."/>
            <person name="Quatrano R.S."/>
            <person name="Boore J.L."/>
        </authorList>
    </citation>
    <scope>NUCLEOTIDE SEQUENCE [LARGE SCALE GENOMIC DNA]</scope>
    <source>
        <strain evidence="5 6">cv. Gransden 2004</strain>
    </source>
</reference>
<dbReference type="KEGG" id="ppp:112280173"/>
<dbReference type="Pfam" id="PF03763">
    <property type="entry name" value="Remorin_C"/>
    <property type="match status" value="1"/>
</dbReference>
<dbReference type="PANTHER" id="PTHR31471">
    <property type="entry name" value="OS02G0116800 PROTEIN"/>
    <property type="match status" value="1"/>
</dbReference>
<feature type="compositionally biased region" description="Polar residues" evidence="2">
    <location>
        <begin position="194"/>
        <end position="203"/>
    </location>
</feature>
<evidence type="ECO:0000259" key="3">
    <source>
        <dbReference type="Pfam" id="PF03763"/>
    </source>
</evidence>
<sequence>MVTSSAVVDGGQCKGSDGLAKLPSRTLVYDTETGSLRYPKSRTNFKAHPKSPQLTLRSSIFEVDNDQFGVDCYLGRDHHGAGSGDNSPTCVIQNSARRSNSSSPTMSIISKASSESGRTFESEGSFRGTGRARTSPSECEESSCCAFPGSEPRKTGDAQGPNKQGGNTPRKSGVIGLSVQPTENAFSGAEGNGWSASHDASSGKSKKTITAPLRPTLLAGADKTASETVKKKKYGVFTASKPTNIKSNPSKFLTFNSAYVSNMEDFDRSHHDCAKDSDLGLSRHVQRTIMTPLLKPIPSKWDDAEKWIPRGDKIKSMRAKVRSGPPLIQMVARQDGVTTPWKSSSTDPHPDTHLRPAQRSQSELGENAGDGAGTCVSLKYVTEVAEEDISKVAADEKERLDSICPLRSVQSYGGSSSPECTGSFLKLGARVKKPLEETSPAMKDVGTAMTPTASVEPSRAGTPIGTPGSGNRADMLQVSSLRHHENDAAPTDKSGGAESLRVWTAKELQEKTRLEIVALGTQLGKVNIAAWAARDEKYLSTPGSRSKDALEVEHIWTDAVATKAAATEEAEKAKLNSRFQLEQAKIQKWEEHENTKAEAEMRSVEIKAEHMLSQAHKKLANKMAALQHQAATLRLAAETQRVEAAAKAAKKAKAMKSTGRFLNFLILPSFCK</sequence>
<dbReference type="GeneID" id="112280173"/>
<comment type="similarity">
    <text evidence="1">Belongs to the remorin family.</text>
</comment>
<name>A0A2K1KTV1_PHYPA</name>
<feature type="region of interest" description="Disordered" evidence="2">
    <location>
        <begin position="80"/>
        <end position="207"/>
    </location>
</feature>
<dbReference type="Gramene" id="Pp3c3_9830V3.2">
    <property type="protein sequence ID" value="Pp3c3_9830V3.2"/>
    <property type="gene ID" value="Pp3c3_9830"/>
</dbReference>
<feature type="region of interest" description="Disordered" evidence="2">
    <location>
        <begin position="333"/>
        <end position="372"/>
    </location>
</feature>
<protein>
    <recommendedName>
        <fullName evidence="3">Remorin C-terminal domain-containing protein</fullName>
    </recommendedName>
</protein>
<dbReference type="EMBL" id="ABEU02000003">
    <property type="protein sequence ID" value="PNR57199.1"/>
    <property type="molecule type" value="Genomic_DNA"/>
</dbReference>
<evidence type="ECO:0000313" key="6">
    <source>
        <dbReference type="Proteomes" id="UP000006727"/>
    </source>
</evidence>
<dbReference type="PaxDb" id="3218-PP1S74_27V6.1"/>
<dbReference type="Proteomes" id="UP000006727">
    <property type="component" value="Chromosome 3"/>
</dbReference>
<evidence type="ECO:0000313" key="5">
    <source>
        <dbReference type="EnsemblPlants" id="Pp3c3_9830V3.1"/>
    </source>
</evidence>
<feature type="region of interest" description="Disordered" evidence="2">
    <location>
        <begin position="449"/>
        <end position="473"/>
    </location>
</feature>
<evidence type="ECO:0000256" key="2">
    <source>
        <dbReference type="SAM" id="MobiDB-lite"/>
    </source>
</evidence>
<evidence type="ECO:0000256" key="1">
    <source>
        <dbReference type="ARBA" id="ARBA00005711"/>
    </source>
</evidence>
<dbReference type="RefSeq" id="XP_024371099.1">
    <property type="nucleotide sequence ID" value="XM_024515331.2"/>
</dbReference>
<dbReference type="EnsemblPlants" id="Pp3c3_9830V3.1">
    <property type="protein sequence ID" value="Pp3c3_9830V3.1"/>
    <property type="gene ID" value="Pp3c3_9830"/>
</dbReference>
<gene>
    <name evidence="5" type="primary">LOC112280173</name>
    <name evidence="4" type="ORF">PHYPA_004192</name>
</gene>
<dbReference type="AlphaFoldDB" id="A0A2K1KTV1"/>
<dbReference type="OrthoDB" id="1900877at2759"/>